<feature type="domain" description="Glycosyl transferase family 1" evidence="2">
    <location>
        <begin position="185"/>
        <end position="320"/>
    </location>
</feature>
<reference evidence="4 5" key="1">
    <citation type="submission" date="2017-07" db="EMBL/GenBank/DDBJ databases">
        <title>Isolation and whole genome analysis of endospore-forming bacteria from heroin.</title>
        <authorList>
            <person name="Kalinowski J."/>
            <person name="Ahrens B."/>
            <person name="Al-Dilaimi A."/>
            <person name="Winkler A."/>
            <person name="Wibberg D."/>
            <person name="Schleenbecker U."/>
            <person name="Ruckert C."/>
            <person name="Wolfel R."/>
            <person name="Grass G."/>
        </authorList>
    </citation>
    <scope>NUCLEOTIDE SEQUENCE [LARGE SCALE GENOMIC DNA]</scope>
    <source>
        <strain evidence="4 5">7528</strain>
    </source>
</reference>
<feature type="domain" description="Glycosyltransferase subfamily 4-like N-terminal" evidence="3">
    <location>
        <begin position="94"/>
        <end position="166"/>
    </location>
</feature>
<dbReference type="PANTHER" id="PTHR46401">
    <property type="entry name" value="GLYCOSYLTRANSFERASE WBBK-RELATED"/>
    <property type="match status" value="1"/>
</dbReference>
<name>A0A268AEV9_9BACI</name>
<dbReference type="CDD" id="cd03809">
    <property type="entry name" value="GT4_MtfB-like"/>
    <property type="match status" value="1"/>
</dbReference>
<evidence type="ECO:0000313" key="5">
    <source>
        <dbReference type="Proteomes" id="UP000216013"/>
    </source>
</evidence>
<sequence>MEIYINGRFLTQSITGVQRVAEEIVKQLDASLGENENYRFILITPKTHKRKIKLNNIEIKEIGYFKGHLWEQLDLPRFVKRNMLINFCNTGPILKRNQIVYIHDTAVLDAPEGFSNRFLTVYRILYKILSQRAKKIITVSKYSKDRLINYYPVLKNKVSYAHLGIEHLEKVSNQKLIDTLNKYNLREKNYYLAVSSMNPNKNFKLISEMLNKTPLKYDVALVGSKNNVFKQENISSDHIKTLGYVEDEELMALYKGAKAFIFPSKFEGFGLPPIEAMFFNCPPIVSDISPLREILEDQAIYFNPNDYNDLYTKLSTVQDSEDFSEFVVNKYSWKNTSDHLKYILSQL</sequence>
<dbReference type="Pfam" id="PF00534">
    <property type="entry name" value="Glycos_transf_1"/>
    <property type="match status" value="1"/>
</dbReference>
<dbReference type="AlphaFoldDB" id="A0A268AEV9"/>
<dbReference type="InterPro" id="IPR001296">
    <property type="entry name" value="Glyco_trans_1"/>
</dbReference>
<evidence type="ECO:0000313" key="4">
    <source>
        <dbReference type="EMBL" id="PAD22644.1"/>
    </source>
</evidence>
<dbReference type="PANTHER" id="PTHR46401:SF2">
    <property type="entry name" value="GLYCOSYLTRANSFERASE WBBK-RELATED"/>
    <property type="match status" value="1"/>
</dbReference>
<dbReference type="GO" id="GO:0016757">
    <property type="term" value="F:glycosyltransferase activity"/>
    <property type="evidence" value="ECO:0007669"/>
    <property type="project" value="InterPro"/>
</dbReference>
<comment type="caution">
    <text evidence="4">The sequence shown here is derived from an EMBL/GenBank/DDBJ whole genome shotgun (WGS) entry which is preliminary data.</text>
</comment>
<dbReference type="RefSeq" id="WP_095260408.1">
    <property type="nucleotide sequence ID" value="NZ_NPBV01000002.1"/>
</dbReference>
<evidence type="ECO:0000256" key="1">
    <source>
        <dbReference type="ARBA" id="ARBA00022679"/>
    </source>
</evidence>
<dbReference type="Pfam" id="PF13439">
    <property type="entry name" value="Glyco_transf_4"/>
    <property type="match status" value="1"/>
</dbReference>
<gene>
    <name evidence="4" type="ORF">CHH64_02715</name>
</gene>
<dbReference type="InterPro" id="IPR028098">
    <property type="entry name" value="Glyco_trans_4-like_N"/>
</dbReference>
<proteinExistence type="predicted"/>
<dbReference type="Proteomes" id="UP000216013">
    <property type="component" value="Unassembled WGS sequence"/>
</dbReference>
<dbReference type="EMBL" id="NPBV01000002">
    <property type="protein sequence ID" value="PAD22644.1"/>
    <property type="molecule type" value="Genomic_DNA"/>
</dbReference>
<dbReference type="Gene3D" id="3.40.50.2000">
    <property type="entry name" value="Glycogen Phosphorylase B"/>
    <property type="match status" value="1"/>
</dbReference>
<keyword evidence="1" id="KW-0808">Transferase</keyword>
<accession>A0A268AEV9</accession>
<evidence type="ECO:0000259" key="3">
    <source>
        <dbReference type="Pfam" id="PF13439"/>
    </source>
</evidence>
<organism evidence="4 5">
    <name type="scientific">Terribacillus saccharophilus</name>
    <dbReference type="NCBI Taxonomy" id="361277"/>
    <lineage>
        <taxon>Bacteria</taxon>
        <taxon>Bacillati</taxon>
        <taxon>Bacillota</taxon>
        <taxon>Bacilli</taxon>
        <taxon>Bacillales</taxon>
        <taxon>Bacillaceae</taxon>
        <taxon>Terribacillus</taxon>
    </lineage>
</organism>
<dbReference type="SUPFAM" id="SSF53756">
    <property type="entry name" value="UDP-Glycosyltransferase/glycogen phosphorylase"/>
    <property type="match status" value="1"/>
</dbReference>
<evidence type="ECO:0000259" key="2">
    <source>
        <dbReference type="Pfam" id="PF00534"/>
    </source>
</evidence>
<protein>
    <submittedName>
        <fullName evidence="4">Uncharacterized protein</fullName>
    </submittedName>
</protein>